<protein>
    <submittedName>
        <fullName evidence="3">Uncharacterized protein LOC136083657</fullName>
    </submittedName>
</protein>
<dbReference type="GeneID" id="136083657"/>
<keyword evidence="2" id="KW-1185">Reference proteome</keyword>
<accession>A0ABM4CC66</accession>
<feature type="coiled-coil region" evidence="1">
    <location>
        <begin position="115"/>
        <end position="149"/>
    </location>
</feature>
<reference evidence="3" key="1">
    <citation type="submission" date="2025-08" db="UniProtKB">
        <authorList>
            <consortium name="RefSeq"/>
        </authorList>
    </citation>
    <scope>IDENTIFICATION</scope>
</reference>
<evidence type="ECO:0000313" key="2">
    <source>
        <dbReference type="Proteomes" id="UP001652625"/>
    </source>
</evidence>
<proteinExistence type="predicted"/>
<keyword evidence="1" id="KW-0175">Coiled coil</keyword>
<name>A0ABM4CC66_HYDVU</name>
<gene>
    <name evidence="3" type="primary">LOC136083657</name>
</gene>
<sequence length="435" mass="48635">MNFEYSIYNFVVDNSIEVGRTDWIKGPVTYGENVVVEWPSSHFNALLQNQTLKSGSPTWKNYEAKVLKSGDDLEELNNQANALVKVVPPLPNQKYDGKSCAKAKRLRVEEDIEVIKNINADKVALEIKLDELKEENKVLREQLQERATGDHKGKECNENRFAQLLTTMETSMKKHSEYEKRIICVLSSLEKSTQDLSNAVLQLNKPRDLSSLTHHIPKLTKSLTSNSNQYSDLLNDSVELENTCDFNVTQSFHSSFQKWKAPSTSYGSSGATSHTLNSSDMSDQLNHSFSITNSNAFNDSLVSKSNLTETPVCISIPIWKEPNYPDGSSRKQLVPGHKIYIDHVKFSKCNKSHGTNRFVNDLLVSLVGSTDYLRSVCFSGKQSNAHSDKVAKPKICQDLVDGVVACACQILGVSSKDVRTAIKIKLNIASKVKKR</sequence>
<dbReference type="Gene3D" id="1.10.10.2590">
    <property type="entry name" value="BEN domain"/>
    <property type="match status" value="1"/>
</dbReference>
<evidence type="ECO:0000256" key="1">
    <source>
        <dbReference type="SAM" id="Coils"/>
    </source>
</evidence>
<organism evidence="2 3">
    <name type="scientific">Hydra vulgaris</name>
    <name type="common">Hydra</name>
    <name type="synonym">Hydra attenuata</name>
    <dbReference type="NCBI Taxonomy" id="6087"/>
    <lineage>
        <taxon>Eukaryota</taxon>
        <taxon>Metazoa</taxon>
        <taxon>Cnidaria</taxon>
        <taxon>Hydrozoa</taxon>
        <taxon>Hydroidolina</taxon>
        <taxon>Anthoathecata</taxon>
        <taxon>Aplanulata</taxon>
        <taxon>Hydridae</taxon>
        <taxon>Hydra</taxon>
    </lineage>
</organism>
<dbReference type="RefSeq" id="XP_065659270.1">
    <property type="nucleotide sequence ID" value="XM_065803198.1"/>
</dbReference>
<dbReference type="Proteomes" id="UP001652625">
    <property type="component" value="Chromosome 08"/>
</dbReference>
<evidence type="ECO:0000313" key="3">
    <source>
        <dbReference type="RefSeq" id="XP_065659270.1"/>
    </source>
</evidence>